<dbReference type="GeneTree" id="ENSGT00990000210044"/>
<dbReference type="Proteomes" id="UP000694557">
    <property type="component" value="Unassembled WGS sequence"/>
</dbReference>
<accession>A0A8C7C5Y5</accession>
<keyword evidence="1" id="KW-1133">Transmembrane helix</keyword>
<feature type="transmembrane region" description="Helical" evidence="1">
    <location>
        <begin position="75"/>
        <end position="97"/>
    </location>
</feature>
<dbReference type="AlphaFoldDB" id="A0A8C7C5Y5"/>
<reference evidence="2" key="2">
    <citation type="submission" date="2025-09" db="UniProtKB">
        <authorList>
            <consortium name="Ensembl"/>
        </authorList>
    </citation>
    <scope>IDENTIFICATION</scope>
</reference>
<protein>
    <submittedName>
        <fullName evidence="2">Uncharacterized protein</fullName>
    </submittedName>
</protein>
<keyword evidence="3" id="KW-1185">Reference proteome</keyword>
<keyword evidence="1" id="KW-0812">Transmembrane</keyword>
<keyword evidence="1" id="KW-0472">Membrane</keyword>
<evidence type="ECO:0000313" key="2">
    <source>
        <dbReference type="Ensembl" id="ENSOKIP00005001943.1"/>
    </source>
</evidence>
<dbReference type="Ensembl" id="ENSOKIT00005002055.1">
    <property type="protein sequence ID" value="ENSOKIP00005001943.1"/>
    <property type="gene ID" value="ENSOKIG00005000964.1"/>
</dbReference>
<evidence type="ECO:0000256" key="1">
    <source>
        <dbReference type="SAM" id="Phobius"/>
    </source>
</evidence>
<name>A0A8C7C5Y5_ONCKI</name>
<reference evidence="2" key="1">
    <citation type="submission" date="2025-08" db="UniProtKB">
        <authorList>
            <consortium name="Ensembl"/>
        </authorList>
    </citation>
    <scope>IDENTIFICATION</scope>
</reference>
<proteinExistence type="predicted"/>
<organism evidence="2 3">
    <name type="scientific">Oncorhynchus kisutch</name>
    <name type="common">Coho salmon</name>
    <name type="synonym">Salmo kisutch</name>
    <dbReference type="NCBI Taxonomy" id="8019"/>
    <lineage>
        <taxon>Eukaryota</taxon>
        <taxon>Metazoa</taxon>
        <taxon>Chordata</taxon>
        <taxon>Craniata</taxon>
        <taxon>Vertebrata</taxon>
        <taxon>Euteleostomi</taxon>
        <taxon>Actinopterygii</taxon>
        <taxon>Neopterygii</taxon>
        <taxon>Teleostei</taxon>
        <taxon>Protacanthopterygii</taxon>
        <taxon>Salmoniformes</taxon>
        <taxon>Salmonidae</taxon>
        <taxon>Salmoninae</taxon>
        <taxon>Oncorhynchus</taxon>
    </lineage>
</organism>
<sequence>RGSLRQTPSPLVLGQDAELRQGGIFAGRIHQNIGAGALEVKSLPIKGEVVGVAHSPAGGLGLGHTYHLTVLHHTVFLLTAFMAAQGIPTLSLLRALLKVLLWWHNSMALGKWTLG</sequence>
<evidence type="ECO:0000313" key="3">
    <source>
        <dbReference type="Proteomes" id="UP000694557"/>
    </source>
</evidence>